<gene>
    <name evidence="1" type="ORF">KE274_03825</name>
</gene>
<accession>A0ABS5IJU1</accession>
<organism evidence="1 2">
    <name type="scientific">Microbacterium paraoxydans</name>
    <dbReference type="NCBI Taxonomy" id="199592"/>
    <lineage>
        <taxon>Bacteria</taxon>
        <taxon>Bacillati</taxon>
        <taxon>Actinomycetota</taxon>
        <taxon>Actinomycetes</taxon>
        <taxon>Micrococcales</taxon>
        <taxon>Microbacteriaceae</taxon>
        <taxon>Microbacterium</taxon>
    </lineage>
</organism>
<dbReference type="RefSeq" id="WP_211541325.1">
    <property type="nucleotide sequence ID" value="NZ_JAGTUK010000001.1"/>
</dbReference>
<evidence type="ECO:0000313" key="1">
    <source>
        <dbReference type="EMBL" id="MBS0023228.1"/>
    </source>
</evidence>
<name>A0ABS5IJU1_9MICO</name>
<comment type="caution">
    <text evidence="1">The sequence shown here is derived from an EMBL/GenBank/DDBJ whole genome shotgun (WGS) entry which is preliminary data.</text>
</comment>
<protein>
    <recommendedName>
        <fullName evidence="3">Asp23 family, cell envelope-related function</fullName>
    </recommendedName>
</protein>
<dbReference type="EMBL" id="JAGTUK010000001">
    <property type="protein sequence ID" value="MBS0023228.1"/>
    <property type="molecule type" value="Genomic_DNA"/>
</dbReference>
<keyword evidence="2" id="KW-1185">Reference proteome</keyword>
<evidence type="ECO:0000313" key="2">
    <source>
        <dbReference type="Proteomes" id="UP000678243"/>
    </source>
</evidence>
<dbReference type="Proteomes" id="UP000678243">
    <property type="component" value="Unassembled WGS sequence"/>
</dbReference>
<evidence type="ECO:0008006" key="3">
    <source>
        <dbReference type="Google" id="ProtNLM"/>
    </source>
</evidence>
<reference evidence="1 2" key="1">
    <citation type="submission" date="2021-04" db="EMBL/GenBank/DDBJ databases">
        <title>Whole genome analysis of root endophytic bacterium Microbacterium paraoxydans ku-mp colonizing RP-bio226 rice variety.</title>
        <authorList>
            <person name="Ulaganathan K."/>
            <person name="Latha B."/>
        </authorList>
    </citation>
    <scope>NUCLEOTIDE SEQUENCE [LARGE SCALE GENOMIC DNA]</scope>
    <source>
        <strain evidence="2">ku-mp</strain>
    </source>
</reference>
<sequence length="113" mass="11829">MSVEQTGASTAVAGATAVEARALHRLALGIARDAASVELDDVSVALGDRRGDLRVTVAVPVTLTGTDDATLAERGEALRAALVRRLGELASRRVGAVDVRFTGVRRPQERRVA</sequence>
<proteinExistence type="predicted"/>